<dbReference type="Proteomes" id="UP001066276">
    <property type="component" value="Chromosome 3_1"/>
</dbReference>
<evidence type="ECO:0000259" key="1">
    <source>
        <dbReference type="PROSITE" id="PS50144"/>
    </source>
</evidence>
<dbReference type="AlphaFoldDB" id="A0AAV7UM17"/>
<evidence type="ECO:0000313" key="3">
    <source>
        <dbReference type="Proteomes" id="UP001066276"/>
    </source>
</evidence>
<dbReference type="EMBL" id="JANPWB010000005">
    <property type="protein sequence ID" value="KAJ1189024.1"/>
    <property type="molecule type" value="Genomic_DNA"/>
</dbReference>
<protein>
    <recommendedName>
        <fullName evidence="1">MATH domain-containing protein</fullName>
    </recommendedName>
</protein>
<dbReference type="SMART" id="SM00061">
    <property type="entry name" value="MATH"/>
    <property type="match status" value="1"/>
</dbReference>
<sequence>MGAPIKSSSFSSSLNDKIKWCLRIYPKGCGDDESKDYLSVYLLLLSCPKTEVRAKFRFSLINAKGEETKEMESQRAYRFVQGKDWGFKKFIRHDVLVDEAHELLPSDKLTLFCEVGLAIDAVLLILHKEADLSVRLQLIEFTASFAFVTEKDLRTTPLF</sequence>
<dbReference type="InterPro" id="IPR008974">
    <property type="entry name" value="TRAF-like"/>
</dbReference>
<dbReference type="FunFam" id="2.60.210.10:FF:000003">
    <property type="entry name" value="Speckle-type POZ protein-like a"/>
    <property type="match status" value="1"/>
</dbReference>
<gene>
    <name evidence="2" type="ORF">NDU88_005777</name>
</gene>
<reference evidence="2" key="1">
    <citation type="journal article" date="2022" name="bioRxiv">
        <title>Sequencing and chromosome-scale assembly of the giantPleurodeles waltlgenome.</title>
        <authorList>
            <person name="Brown T."/>
            <person name="Elewa A."/>
            <person name="Iarovenko S."/>
            <person name="Subramanian E."/>
            <person name="Araus A.J."/>
            <person name="Petzold A."/>
            <person name="Susuki M."/>
            <person name="Suzuki K.-i.T."/>
            <person name="Hayashi T."/>
            <person name="Toyoda A."/>
            <person name="Oliveira C."/>
            <person name="Osipova E."/>
            <person name="Leigh N.D."/>
            <person name="Simon A."/>
            <person name="Yun M.H."/>
        </authorList>
    </citation>
    <scope>NUCLEOTIDE SEQUENCE</scope>
    <source>
        <strain evidence="2">20211129_DDA</strain>
        <tissue evidence="2">Liver</tissue>
    </source>
</reference>
<evidence type="ECO:0000313" key="2">
    <source>
        <dbReference type="EMBL" id="KAJ1189024.1"/>
    </source>
</evidence>
<name>A0AAV7UM17_PLEWA</name>
<proteinExistence type="predicted"/>
<feature type="domain" description="MATH" evidence="1">
    <location>
        <begin position="1"/>
        <end position="115"/>
    </location>
</feature>
<accession>A0AAV7UM17</accession>
<dbReference type="InterPro" id="IPR002083">
    <property type="entry name" value="MATH/TRAF_dom"/>
</dbReference>
<dbReference type="SUPFAM" id="SSF49599">
    <property type="entry name" value="TRAF domain-like"/>
    <property type="match status" value="1"/>
</dbReference>
<dbReference type="PANTHER" id="PTHR24413">
    <property type="entry name" value="SPECKLE-TYPE POZ PROTEIN"/>
    <property type="match status" value="1"/>
</dbReference>
<keyword evidence="3" id="KW-1185">Reference proteome</keyword>
<dbReference type="Pfam" id="PF22486">
    <property type="entry name" value="MATH_2"/>
    <property type="match status" value="1"/>
</dbReference>
<dbReference type="PROSITE" id="PS50144">
    <property type="entry name" value="MATH"/>
    <property type="match status" value="1"/>
</dbReference>
<comment type="caution">
    <text evidence="2">The sequence shown here is derived from an EMBL/GenBank/DDBJ whole genome shotgun (WGS) entry which is preliminary data.</text>
</comment>
<organism evidence="2 3">
    <name type="scientific">Pleurodeles waltl</name>
    <name type="common">Iberian ribbed newt</name>
    <dbReference type="NCBI Taxonomy" id="8319"/>
    <lineage>
        <taxon>Eukaryota</taxon>
        <taxon>Metazoa</taxon>
        <taxon>Chordata</taxon>
        <taxon>Craniata</taxon>
        <taxon>Vertebrata</taxon>
        <taxon>Euteleostomi</taxon>
        <taxon>Amphibia</taxon>
        <taxon>Batrachia</taxon>
        <taxon>Caudata</taxon>
        <taxon>Salamandroidea</taxon>
        <taxon>Salamandridae</taxon>
        <taxon>Pleurodelinae</taxon>
        <taxon>Pleurodeles</taxon>
    </lineage>
</organism>
<dbReference type="Gene3D" id="2.60.210.10">
    <property type="entry name" value="Apoptosis, Tumor Necrosis Factor Receptor Associated Protein 2, Chain A"/>
    <property type="match status" value="1"/>
</dbReference>